<protein>
    <submittedName>
        <fullName evidence="2">Uncharacterized protein</fullName>
    </submittedName>
</protein>
<feature type="region of interest" description="Disordered" evidence="1">
    <location>
        <begin position="62"/>
        <end position="116"/>
    </location>
</feature>
<sequence>MRHINLRETAHSDNEPSFNQMRLIELASIIGRITVSHAAVSTICAPPDTPSPTALARPHRRALAQRPSRIAPHFTRLDRDSRPTHAQCAQALNGTGTRTERRETGPEDDDDAGEAGTNGRWKLRILSCGCGALIACLGTFLLISICEDEVVEGAVSVGASKQGVSFISSSFRFIWAWWIYRRISAAREETIKVNRISQSSEDRPDALVGSSLKSAGPGDLRDFCIVSSYRRERESARAEQRTKNSTGGRLIHSENSRILHCNREARTMNDSTMARGILGPGKALRHPEYRRVPPSTATAAAARTDTYNPRAVWPVRNLARTASRIDSEATSRILLKHGSFL</sequence>
<dbReference type="EMBL" id="JARKIF010000025">
    <property type="protein sequence ID" value="KAJ7614833.1"/>
    <property type="molecule type" value="Genomic_DNA"/>
</dbReference>
<evidence type="ECO:0000313" key="2">
    <source>
        <dbReference type="EMBL" id="KAJ7614833.1"/>
    </source>
</evidence>
<comment type="caution">
    <text evidence="2">The sequence shown here is derived from an EMBL/GenBank/DDBJ whole genome shotgun (WGS) entry which is preliminary data.</text>
</comment>
<dbReference type="AlphaFoldDB" id="A0AAD7B9M0"/>
<reference evidence="2" key="1">
    <citation type="submission" date="2023-03" db="EMBL/GenBank/DDBJ databases">
        <title>Massive genome expansion in bonnet fungi (Mycena s.s.) driven by repeated elements and novel gene families across ecological guilds.</title>
        <authorList>
            <consortium name="Lawrence Berkeley National Laboratory"/>
            <person name="Harder C.B."/>
            <person name="Miyauchi S."/>
            <person name="Viragh M."/>
            <person name="Kuo A."/>
            <person name="Thoen E."/>
            <person name="Andreopoulos B."/>
            <person name="Lu D."/>
            <person name="Skrede I."/>
            <person name="Drula E."/>
            <person name="Henrissat B."/>
            <person name="Morin E."/>
            <person name="Kohler A."/>
            <person name="Barry K."/>
            <person name="LaButti K."/>
            <person name="Morin E."/>
            <person name="Salamov A."/>
            <person name="Lipzen A."/>
            <person name="Mereny Z."/>
            <person name="Hegedus B."/>
            <person name="Baldrian P."/>
            <person name="Stursova M."/>
            <person name="Weitz H."/>
            <person name="Taylor A."/>
            <person name="Grigoriev I.V."/>
            <person name="Nagy L.G."/>
            <person name="Martin F."/>
            <person name="Kauserud H."/>
        </authorList>
    </citation>
    <scope>NUCLEOTIDE SEQUENCE</scope>
    <source>
        <strain evidence="2">9284</strain>
    </source>
</reference>
<name>A0AAD7B9M0_9AGAR</name>
<keyword evidence="3" id="KW-1185">Reference proteome</keyword>
<evidence type="ECO:0000313" key="3">
    <source>
        <dbReference type="Proteomes" id="UP001221142"/>
    </source>
</evidence>
<organism evidence="2 3">
    <name type="scientific">Roridomyces roridus</name>
    <dbReference type="NCBI Taxonomy" id="1738132"/>
    <lineage>
        <taxon>Eukaryota</taxon>
        <taxon>Fungi</taxon>
        <taxon>Dikarya</taxon>
        <taxon>Basidiomycota</taxon>
        <taxon>Agaricomycotina</taxon>
        <taxon>Agaricomycetes</taxon>
        <taxon>Agaricomycetidae</taxon>
        <taxon>Agaricales</taxon>
        <taxon>Marasmiineae</taxon>
        <taxon>Mycenaceae</taxon>
        <taxon>Roridomyces</taxon>
    </lineage>
</organism>
<gene>
    <name evidence="2" type="ORF">FB45DRAFT_873700</name>
</gene>
<evidence type="ECO:0000256" key="1">
    <source>
        <dbReference type="SAM" id="MobiDB-lite"/>
    </source>
</evidence>
<dbReference type="Proteomes" id="UP001221142">
    <property type="component" value="Unassembled WGS sequence"/>
</dbReference>
<proteinExistence type="predicted"/>
<accession>A0AAD7B9M0</accession>